<gene>
    <name evidence="1" type="ORF">PAC_09975</name>
</gene>
<sequence length="292" mass="32407">MAYKYAPSNLNSSPFLLHTSSTNILTAKHHRPLRRLDTSSSPFQPSGQQHLRLPPRQFARQLCASTQSTPKHKPSNTKPIIATAIMCTADQCEYAVCGHTVSTTQHCRVFTKGEKTGTYKKAENCPKYKVIKRTELYKCMTMLCAKPTKLETKKGETKNVETKKAGPVAKSINWAEVVENDKKEAAAKKAEQIKKPELFNMPKTTAAEKFNTEQGGPGGPNEVKNAEKTRTWAKIVEEEKAAEKAGRSQVALVEEESLIDFAEPEEHLVDISEQETPSSANDLQGLLFDFGI</sequence>
<dbReference type="AlphaFoldDB" id="A0A1L7X4Y5"/>
<proteinExistence type="predicted"/>
<evidence type="ECO:0000313" key="1">
    <source>
        <dbReference type="EMBL" id="CZR60080.1"/>
    </source>
</evidence>
<protein>
    <submittedName>
        <fullName evidence="1">Uncharacterized protein</fullName>
    </submittedName>
</protein>
<dbReference type="EMBL" id="FJOG01000015">
    <property type="protein sequence ID" value="CZR60080.1"/>
    <property type="molecule type" value="Genomic_DNA"/>
</dbReference>
<keyword evidence="2" id="KW-1185">Reference proteome</keyword>
<organism evidence="1 2">
    <name type="scientific">Phialocephala subalpina</name>
    <dbReference type="NCBI Taxonomy" id="576137"/>
    <lineage>
        <taxon>Eukaryota</taxon>
        <taxon>Fungi</taxon>
        <taxon>Dikarya</taxon>
        <taxon>Ascomycota</taxon>
        <taxon>Pezizomycotina</taxon>
        <taxon>Leotiomycetes</taxon>
        <taxon>Helotiales</taxon>
        <taxon>Mollisiaceae</taxon>
        <taxon>Phialocephala</taxon>
        <taxon>Phialocephala fortinii species complex</taxon>
    </lineage>
</organism>
<reference evidence="1 2" key="1">
    <citation type="submission" date="2016-03" db="EMBL/GenBank/DDBJ databases">
        <authorList>
            <person name="Ploux O."/>
        </authorList>
    </citation>
    <scope>NUCLEOTIDE SEQUENCE [LARGE SCALE GENOMIC DNA]</scope>
    <source>
        <strain evidence="1 2">UAMH 11012</strain>
    </source>
</reference>
<name>A0A1L7X4Y5_9HELO</name>
<accession>A0A1L7X4Y5</accession>
<evidence type="ECO:0000313" key="2">
    <source>
        <dbReference type="Proteomes" id="UP000184330"/>
    </source>
</evidence>
<dbReference type="Proteomes" id="UP000184330">
    <property type="component" value="Unassembled WGS sequence"/>
</dbReference>